<protein>
    <recommendedName>
        <fullName evidence="10">Homeobox domain-containing protein</fullName>
    </recommendedName>
</protein>
<feature type="compositionally biased region" description="Polar residues" evidence="9">
    <location>
        <begin position="477"/>
        <end position="486"/>
    </location>
</feature>
<keyword evidence="4 8" id="KW-0238">DNA-binding</keyword>
<accession>A0AAN7M8H0</accession>
<dbReference type="GO" id="GO:0003677">
    <property type="term" value="F:DNA binding"/>
    <property type="evidence" value="ECO:0007669"/>
    <property type="project" value="UniProtKB-UniRule"/>
</dbReference>
<dbReference type="InterPro" id="IPR009057">
    <property type="entry name" value="Homeodomain-like_sf"/>
</dbReference>
<dbReference type="Proteomes" id="UP001346149">
    <property type="component" value="Unassembled WGS sequence"/>
</dbReference>
<name>A0AAN7M8H0_TRANT</name>
<keyword evidence="7 8" id="KW-0539">Nucleus</keyword>
<dbReference type="InterPro" id="IPR050224">
    <property type="entry name" value="TALE_homeobox"/>
</dbReference>
<dbReference type="AlphaFoldDB" id="A0AAN7M8H0"/>
<feature type="region of interest" description="Disordered" evidence="9">
    <location>
        <begin position="477"/>
        <end position="533"/>
    </location>
</feature>
<evidence type="ECO:0000256" key="5">
    <source>
        <dbReference type="ARBA" id="ARBA00023155"/>
    </source>
</evidence>
<keyword evidence="5 8" id="KW-0371">Homeobox</keyword>
<evidence type="ECO:0000313" key="12">
    <source>
        <dbReference type="Proteomes" id="UP001346149"/>
    </source>
</evidence>
<evidence type="ECO:0000256" key="3">
    <source>
        <dbReference type="ARBA" id="ARBA00023015"/>
    </source>
</evidence>
<keyword evidence="6" id="KW-0804">Transcription</keyword>
<dbReference type="InterPro" id="IPR006563">
    <property type="entry name" value="POX_dom"/>
</dbReference>
<feature type="compositionally biased region" description="Low complexity" evidence="9">
    <location>
        <begin position="23"/>
        <end position="37"/>
    </location>
</feature>
<evidence type="ECO:0000259" key="10">
    <source>
        <dbReference type="PROSITE" id="PS50071"/>
    </source>
</evidence>
<dbReference type="Gene3D" id="1.10.10.60">
    <property type="entry name" value="Homeodomain-like"/>
    <property type="match status" value="1"/>
</dbReference>
<evidence type="ECO:0000256" key="8">
    <source>
        <dbReference type="PROSITE-ProRule" id="PRU00108"/>
    </source>
</evidence>
<feature type="region of interest" description="Disordered" evidence="9">
    <location>
        <begin position="1"/>
        <end position="37"/>
    </location>
</feature>
<proteinExistence type="inferred from homology"/>
<dbReference type="PROSITE" id="PS50071">
    <property type="entry name" value="HOMEOBOX_2"/>
    <property type="match status" value="1"/>
</dbReference>
<dbReference type="GO" id="GO:0005634">
    <property type="term" value="C:nucleus"/>
    <property type="evidence" value="ECO:0007669"/>
    <property type="project" value="UniProtKB-SubCell"/>
</dbReference>
<organism evidence="11 12">
    <name type="scientific">Trapa natans</name>
    <name type="common">Water chestnut</name>
    <dbReference type="NCBI Taxonomy" id="22666"/>
    <lineage>
        <taxon>Eukaryota</taxon>
        <taxon>Viridiplantae</taxon>
        <taxon>Streptophyta</taxon>
        <taxon>Embryophyta</taxon>
        <taxon>Tracheophyta</taxon>
        <taxon>Spermatophyta</taxon>
        <taxon>Magnoliopsida</taxon>
        <taxon>eudicotyledons</taxon>
        <taxon>Gunneridae</taxon>
        <taxon>Pentapetalae</taxon>
        <taxon>rosids</taxon>
        <taxon>malvids</taxon>
        <taxon>Myrtales</taxon>
        <taxon>Lythraceae</taxon>
        <taxon>Trapa</taxon>
    </lineage>
</organism>
<dbReference type="Pfam" id="PF05920">
    <property type="entry name" value="Homeobox_KN"/>
    <property type="match status" value="1"/>
</dbReference>
<feature type="domain" description="Homeobox" evidence="10">
    <location>
        <begin position="404"/>
        <end position="467"/>
    </location>
</feature>
<evidence type="ECO:0000256" key="2">
    <source>
        <dbReference type="ARBA" id="ARBA00006454"/>
    </source>
</evidence>
<comment type="subcellular location">
    <subcellularLocation>
        <location evidence="1 8">Nucleus</location>
    </subcellularLocation>
</comment>
<comment type="caution">
    <text evidence="11">The sequence shown here is derived from an EMBL/GenBank/DDBJ whole genome shotgun (WGS) entry which is preliminary data.</text>
</comment>
<feature type="compositionally biased region" description="Basic and acidic residues" evidence="9">
    <location>
        <begin position="518"/>
        <end position="530"/>
    </location>
</feature>
<evidence type="ECO:0000256" key="1">
    <source>
        <dbReference type="ARBA" id="ARBA00004123"/>
    </source>
</evidence>
<dbReference type="CDD" id="cd00086">
    <property type="entry name" value="homeodomain"/>
    <property type="match status" value="1"/>
</dbReference>
<evidence type="ECO:0000256" key="7">
    <source>
        <dbReference type="ARBA" id="ARBA00023242"/>
    </source>
</evidence>
<dbReference type="InterPro" id="IPR001356">
    <property type="entry name" value="HD"/>
</dbReference>
<dbReference type="PANTHER" id="PTHR11850">
    <property type="entry name" value="HOMEOBOX PROTEIN TRANSCRIPTION FACTORS"/>
    <property type="match status" value="1"/>
</dbReference>
<dbReference type="SMART" id="SM00574">
    <property type="entry name" value="POX"/>
    <property type="match status" value="1"/>
</dbReference>
<dbReference type="InterPro" id="IPR008422">
    <property type="entry name" value="KN_HD"/>
</dbReference>
<keyword evidence="3" id="KW-0805">Transcription regulation</keyword>
<gene>
    <name evidence="11" type="ORF">SAY86_025554</name>
</gene>
<evidence type="ECO:0000313" key="11">
    <source>
        <dbReference type="EMBL" id="KAK4800189.1"/>
    </source>
</evidence>
<sequence>MAEGFEPYHVPQQSRRDKLRVGAAATEHASSSSTLHGLLPHYDPSLLPSDLLSAAADHGFRAHYLHPLATGDGGGGCKPHLVKEEGGCRSLIPPPSTSSSSTHHNHQLYNMDPPPPVVVNPSCSTSIHESPFLYAPQTLQNLRDFAHSYNNSLSLSLSSHDNHADNSRPVDNLSLPLGLNLQRYGSTVPSGGYLVPLSVSVGGGGGGMLASNEISRSSVPLGPFTGYSSILKGSRFLRPAQQLLEELCDVGRAGPIEKISEPDSSLSVDALAIESYLCAEDCNSSLSSCGGDAGDVRRKKSRLVSMLEEVCRRYKQYYQQMQDVVASFEYVAGFGNAAPYANLALKAMSKHFRCLKSAITDQLQLNKDQGNPRGDEGYSRLGNKEGVTYGQRSFSGSGYFDHQQPVWRPQRGLPERAVTVLRAWLFDHFLHPYPTDTDKIMLAKQTGLSRSQVSNWFINARVRLWKPMVEEIHMLETQQAHKSSNSQKEDRNTSNNPSMPADLPLPLASDTPSTSTQRVHEHLSNKRTRSDLPVFPIRSDNERHHTLSYDHLPTHPHSVSVGEGMGNMNNSVSLTLGLHQNNNGMSLPQPYQVNAVQRFGIGLEGGGEGFVLSGYDGQENHFIRDAYGGQLLHDSVG</sequence>
<dbReference type="GO" id="GO:0006355">
    <property type="term" value="P:regulation of DNA-templated transcription"/>
    <property type="evidence" value="ECO:0007669"/>
    <property type="project" value="InterPro"/>
</dbReference>
<dbReference type="Pfam" id="PF07526">
    <property type="entry name" value="POX"/>
    <property type="match status" value="1"/>
</dbReference>
<dbReference type="SMART" id="SM00389">
    <property type="entry name" value="HOX"/>
    <property type="match status" value="1"/>
</dbReference>
<dbReference type="FunFam" id="1.10.10.60:FF:000117">
    <property type="entry name" value="BEL1-like homeodomain protein 9"/>
    <property type="match status" value="1"/>
</dbReference>
<evidence type="ECO:0000256" key="9">
    <source>
        <dbReference type="SAM" id="MobiDB-lite"/>
    </source>
</evidence>
<comment type="similarity">
    <text evidence="2">Belongs to the TALE/BELL homeobox family.</text>
</comment>
<reference evidence="11 12" key="1">
    <citation type="journal article" date="2023" name="Hortic Res">
        <title>Pangenome of water caltrop reveals structural variations and asymmetric subgenome divergence after allopolyploidization.</title>
        <authorList>
            <person name="Zhang X."/>
            <person name="Chen Y."/>
            <person name="Wang L."/>
            <person name="Yuan Y."/>
            <person name="Fang M."/>
            <person name="Shi L."/>
            <person name="Lu R."/>
            <person name="Comes H.P."/>
            <person name="Ma Y."/>
            <person name="Chen Y."/>
            <person name="Huang G."/>
            <person name="Zhou Y."/>
            <person name="Zheng Z."/>
            <person name="Qiu Y."/>
        </authorList>
    </citation>
    <scope>NUCLEOTIDE SEQUENCE [LARGE SCALE GENOMIC DNA]</scope>
    <source>
        <strain evidence="11">F231</strain>
    </source>
</reference>
<evidence type="ECO:0000256" key="6">
    <source>
        <dbReference type="ARBA" id="ARBA00023163"/>
    </source>
</evidence>
<evidence type="ECO:0000256" key="4">
    <source>
        <dbReference type="ARBA" id="ARBA00023125"/>
    </source>
</evidence>
<keyword evidence="12" id="KW-1185">Reference proteome</keyword>
<feature type="DNA-binding region" description="Homeobox" evidence="8">
    <location>
        <begin position="406"/>
        <end position="468"/>
    </location>
</feature>
<dbReference type="SUPFAM" id="SSF46689">
    <property type="entry name" value="Homeodomain-like"/>
    <property type="match status" value="1"/>
</dbReference>
<dbReference type="EMBL" id="JAXQNO010000004">
    <property type="protein sequence ID" value="KAK4800189.1"/>
    <property type="molecule type" value="Genomic_DNA"/>
</dbReference>